<proteinExistence type="predicted"/>
<dbReference type="RefSeq" id="WP_011124951.1">
    <property type="nucleotide sequence ID" value="NC_005042.1"/>
</dbReference>
<dbReference type="eggNOG" id="COG0847">
    <property type="taxonomic scope" value="Bacteria"/>
</dbReference>
<evidence type="ECO:0000313" key="1">
    <source>
        <dbReference type="EMBL" id="AAP99843.1"/>
    </source>
</evidence>
<evidence type="ECO:0000313" key="2">
    <source>
        <dbReference type="Proteomes" id="UP000001420"/>
    </source>
</evidence>
<gene>
    <name evidence="1" type="ordered locus">Pro_0799</name>
</gene>
<reference evidence="1 2" key="1">
    <citation type="journal article" date="2003" name="Proc. Natl. Acad. Sci. U.S.A.">
        <title>Genome sequence of the cyanobacterium Prochlorococcus marinus SS120, a nearly minimal oxyphototrophic genome.</title>
        <authorList>
            <person name="Dufresne A."/>
            <person name="Salanoubat M."/>
            <person name="Partensky F."/>
            <person name="Artiguenave F."/>
            <person name="Axmann I.M."/>
            <person name="Barbe V."/>
            <person name="Duprat S."/>
            <person name="Galperin M.Y."/>
            <person name="Koonin E.V."/>
            <person name="Le Gall F."/>
            <person name="Makarova K.S."/>
            <person name="Ostrowski M."/>
            <person name="Oztas S."/>
            <person name="Robert C."/>
            <person name="Rogozin I.B."/>
            <person name="Scanlan D.J."/>
            <person name="Tandeau de Marsac N."/>
            <person name="Weissenbach J."/>
            <person name="Wincker P."/>
            <person name="Wolf Y.I."/>
            <person name="Hess W.R."/>
        </authorList>
    </citation>
    <scope>NUCLEOTIDE SEQUENCE [LARGE SCALE GENOMIC DNA]</scope>
    <source>
        <strain evidence="2">SARG / CCMP1375 / SS120</strain>
    </source>
</reference>
<dbReference type="PATRIC" id="fig|167539.5.peg.846"/>
<protein>
    <submittedName>
        <fullName evidence="1">Uncharacterized protein</fullName>
    </submittedName>
</protein>
<dbReference type="STRING" id="167539.Pro_0799"/>
<dbReference type="HOGENOM" id="CLU_1229363_0_0_3"/>
<sequence length="234" mass="27446">MSKELTHRAEELKDLGWSEHDLARYIELWDYRQRWGAINLERDDRQFLRKAEAALPEIKTLKSSVKKPIKEKSYYCRLVFFLEEMAKAETSFDSKPSSKGLWPILLEEELRLLDYFQPVLGLPDTLKSKALIPFRENIISSLIEKHKENIQTFDFDFNSSLETYNSSENKNWKPLRDGITKDLTVYAIVDQAHISDCRNLIRQKLIPTIRDCFPSLVDMDKSNPSDDWIPESQS</sequence>
<dbReference type="OrthoDB" id="530627at2"/>
<dbReference type="AlphaFoldDB" id="Q7VCE1"/>
<name>Q7VCE1_PROMA</name>
<dbReference type="Proteomes" id="UP000001420">
    <property type="component" value="Chromosome"/>
</dbReference>
<dbReference type="EnsemblBacteria" id="AAP99843">
    <property type="protein sequence ID" value="AAP99843"/>
    <property type="gene ID" value="Pro_0799"/>
</dbReference>
<organism evidence="1 2">
    <name type="scientific">Prochlorococcus marinus (strain SARG / CCMP1375 / SS120)</name>
    <dbReference type="NCBI Taxonomy" id="167539"/>
    <lineage>
        <taxon>Bacteria</taxon>
        <taxon>Bacillati</taxon>
        <taxon>Cyanobacteriota</taxon>
        <taxon>Cyanophyceae</taxon>
        <taxon>Synechococcales</taxon>
        <taxon>Prochlorococcaceae</taxon>
        <taxon>Prochlorococcus</taxon>
    </lineage>
</organism>
<accession>Q7VCE1</accession>
<keyword evidence="2" id="KW-1185">Reference proteome</keyword>
<dbReference type="EMBL" id="AE017126">
    <property type="protein sequence ID" value="AAP99843.1"/>
    <property type="molecule type" value="Genomic_DNA"/>
</dbReference>
<dbReference type="KEGG" id="pma:Pro_0799"/>